<evidence type="ECO:0000256" key="1">
    <source>
        <dbReference type="SAM" id="MobiDB-lite"/>
    </source>
</evidence>
<feature type="region of interest" description="Disordered" evidence="1">
    <location>
        <begin position="1"/>
        <end position="26"/>
    </location>
</feature>
<name>A0A8X6W8G7_TRICX</name>
<reference evidence="2" key="1">
    <citation type="submission" date="2020-08" db="EMBL/GenBank/DDBJ databases">
        <title>Multicomponent nature underlies the extraordinary mechanical properties of spider dragline silk.</title>
        <authorList>
            <person name="Kono N."/>
            <person name="Nakamura H."/>
            <person name="Mori M."/>
            <person name="Yoshida Y."/>
            <person name="Ohtoshi R."/>
            <person name="Malay A.D."/>
            <person name="Moran D.A.P."/>
            <person name="Tomita M."/>
            <person name="Numata K."/>
            <person name="Arakawa K."/>
        </authorList>
    </citation>
    <scope>NUCLEOTIDE SEQUENCE</scope>
</reference>
<dbReference type="EMBL" id="BMAU01021389">
    <property type="protein sequence ID" value="GFY29819.1"/>
    <property type="molecule type" value="Genomic_DNA"/>
</dbReference>
<dbReference type="Proteomes" id="UP000887159">
    <property type="component" value="Unassembled WGS sequence"/>
</dbReference>
<protein>
    <submittedName>
        <fullName evidence="2">Uncharacterized protein</fullName>
    </submittedName>
</protein>
<evidence type="ECO:0000313" key="2">
    <source>
        <dbReference type="EMBL" id="GFY29819.1"/>
    </source>
</evidence>
<comment type="caution">
    <text evidence="2">The sequence shown here is derived from an EMBL/GenBank/DDBJ whole genome shotgun (WGS) entry which is preliminary data.</text>
</comment>
<proteinExistence type="predicted"/>
<evidence type="ECO:0000313" key="3">
    <source>
        <dbReference type="Proteomes" id="UP000887159"/>
    </source>
</evidence>
<dbReference type="AlphaFoldDB" id="A0A8X6W8G7"/>
<gene>
    <name evidence="2" type="ORF">TNCV_1813931</name>
</gene>
<keyword evidence="3" id="KW-1185">Reference proteome</keyword>
<sequence>MAPREETPETSNKSPNEKTQENAEPTFKFENFATYINELQNLTSKFPEIFRALEDMAKTNNDVEKLNIFLVAVARSCNRANQK</sequence>
<accession>A0A8X6W8G7</accession>
<organism evidence="2 3">
    <name type="scientific">Trichonephila clavipes</name>
    <name type="common">Golden silk orbweaver</name>
    <name type="synonym">Nephila clavipes</name>
    <dbReference type="NCBI Taxonomy" id="2585209"/>
    <lineage>
        <taxon>Eukaryota</taxon>
        <taxon>Metazoa</taxon>
        <taxon>Ecdysozoa</taxon>
        <taxon>Arthropoda</taxon>
        <taxon>Chelicerata</taxon>
        <taxon>Arachnida</taxon>
        <taxon>Araneae</taxon>
        <taxon>Araneomorphae</taxon>
        <taxon>Entelegynae</taxon>
        <taxon>Araneoidea</taxon>
        <taxon>Nephilidae</taxon>
        <taxon>Trichonephila</taxon>
    </lineage>
</organism>